<protein>
    <submittedName>
        <fullName evidence="1">Uncharacterized protein</fullName>
    </submittedName>
</protein>
<dbReference type="Proteomes" id="UP000550707">
    <property type="component" value="Unassembled WGS sequence"/>
</dbReference>
<evidence type="ECO:0000313" key="1">
    <source>
        <dbReference type="EMBL" id="KAF6469806.1"/>
    </source>
</evidence>
<keyword evidence="2" id="KW-1185">Reference proteome</keyword>
<gene>
    <name evidence="1" type="ORF">HJG59_011163</name>
</gene>
<sequence length="70" mass="8060">MDFPCVFGLGLWRHQNATISRSTLLYPKTRQNSSHKLQAVWGSPRECHCALVSTKRRGAPKTNHLWLNQE</sequence>
<dbReference type="AlphaFoldDB" id="A0A7J8HC11"/>
<evidence type="ECO:0000313" key="2">
    <source>
        <dbReference type="Proteomes" id="UP000550707"/>
    </source>
</evidence>
<proteinExistence type="predicted"/>
<dbReference type="EMBL" id="JACASF010000007">
    <property type="protein sequence ID" value="KAF6469806.1"/>
    <property type="molecule type" value="Genomic_DNA"/>
</dbReference>
<name>A0A7J8HC11_MOLMO</name>
<comment type="caution">
    <text evidence="1">The sequence shown here is derived from an EMBL/GenBank/DDBJ whole genome shotgun (WGS) entry which is preliminary data.</text>
</comment>
<accession>A0A7J8HC11</accession>
<reference evidence="1 2" key="1">
    <citation type="journal article" date="2020" name="Nature">
        <title>Six reference-quality genomes reveal evolution of bat adaptations.</title>
        <authorList>
            <person name="Jebb D."/>
            <person name="Huang Z."/>
            <person name="Pippel M."/>
            <person name="Hughes G.M."/>
            <person name="Lavrichenko K."/>
            <person name="Devanna P."/>
            <person name="Winkler S."/>
            <person name="Jermiin L.S."/>
            <person name="Skirmuntt E.C."/>
            <person name="Katzourakis A."/>
            <person name="Burkitt-Gray L."/>
            <person name="Ray D.A."/>
            <person name="Sullivan K.A.M."/>
            <person name="Roscito J.G."/>
            <person name="Kirilenko B.M."/>
            <person name="Davalos L.M."/>
            <person name="Corthals A.P."/>
            <person name="Power M.L."/>
            <person name="Jones G."/>
            <person name="Ransome R.D."/>
            <person name="Dechmann D.K.N."/>
            <person name="Locatelli A.G."/>
            <person name="Puechmaille S.J."/>
            <person name="Fedrigo O."/>
            <person name="Jarvis E.D."/>
            <person name="Hiller M."/>
            <person name="Vernes S.C."/>
            <person name="Myers E.W."/>
            <person name="Teeling E.C."/>
        </authorList>
    </citation>
    <scope>NUCLEOTIDE SEQUENCE [LARGE SCALE GENOMIC DNA]</scope>
    <source>
        <strain evidence="1">MMolMol1</strain>
        <tissue evidence="1">Muscle</tissue>
    </source>
</reference>
<organism evidence="1 2">
    <name type="scientific">Molossus molossus</name>
    <name type="common">Pallas' mastiff bat</name>
    <name type="synonym">Vespertilio molossus</name>
    <dbReference type="NCBI Taxonomy" id="27622"/>
    <lineage>
        <taxon>Eukaryota</taxon>
        <taxon>Metazoa</taxon>
        <taxon>Chordata</taxon>
        <taxon>Craniata</taxon>
        <taxon>Vertebrata</taxon>
        <taxon>Euteleostomi</taxon>
        <taxon>Mammalia</taxon>
        <taxon>Eutheria</taxon>
        <taxon>Laurasiatheria</taxon>
        <taxon>Chiroptera</taxon>
        <taxon>Yangochiroptera</taxon>
        <taxon>Molossidae</taxon>
        <taxon>Molossus</taxon>
    </lineage>
</organism>